<dbReference type="Gene3D" id="1.10.287.130">
    <property type="match status" value="1"/>
</dbReference>
<comment type="caution">
    <text evidence="8">The sequence shown here is derived from an EMBL/GenBank/DDBJ whole genome shotgun (WGS) entry which is preliminary data.</text>
</comment>
<dbReference type="InterPro" id="IPR005467">
    <property type="entry name" value="His_kinase_dom"/>
</dbReference>
<dbReference type="SMART" id="SM00387">
    <property type="entry name" value="HATPase_c"/>
    <property type="match status" value="1"/>
</dbReference>
<dbReference type="AlphaFoldDB" id="A0AAE3NYX5"/>
<dbReference type="InterPro" id="IPR050736">
    <property type="entry name" value="Sensor_HK_Regulatory"/>
</dbReference>
<gene>
    <name evidence="8" type="ORF">P0M35_03890</name>
</gene>
<evidence type="ECO:0000256" key="4">
    <source>
        <dbReference type="ARBA" id="ARBA00022679"/>
    </source>
</evidence>
<dbReference type="EC" id="2.7.13.3" evidence="2"/>
<evidence type="ECO:0000256" key="5">
    <source>
        <dbReference type="ARBA" id="ARBA00022777"/>
    </source>
</evidence>
<dbReference type="CDD" id="cd00075">
    <property type="entry name" value="HATPase"/>
    <property type="match status" value="1"/>
</dbReference>
<protein>
    <recommendedName>
        <fullName evidence="2">histidine kinase</fullName>
        <ecNumber evidence="2">2.7.13.3</ecNumber>
    </recommendedName>
</protein>
<keyword evidence="4" id="KW-0808">Transferase</keyword>
<evidence type="ECO:0000313" key="8">
    <source>
        <dbReference type="EMBL" id="MDF1611279.1"/>
    </source>
</evidence>
<sequence length="230" mass="26313">MEDFVQANKLLLLGKLTASLVHEIRNPLSAIKLNLDYMNLAKDDLPQDIQDIVKESLEAFEQVTFLIEDVLDFTRRPTSKMHDVNIEQLTDRCIKIISINARMKGITIQKEISNNLPVLHLNKNKTMQIFLNLINNAIDASKDKDKIIIRSFELQNENSILWQVQDFGCGIKDEDKEKILNGFHTTKSNGHGIGLSVCKKIAEELNSELYFDSEENEGTTFSVKFFLNKE</sequence>
<dbReference type="Pfam" id="PF02518">
    <property type="entry name" value="HATPase_c"/>
    <property type="match status" value="1"/>
</dbReference>
<feature type="domain" description="Histidine kinase" evidence="7">
    <location>
        <begin position="19"/>
        <end position="229"/>
    </location>
</feature>
<keyword evidence="6" id="KW-0902">Two-component regulatory system</keyword>
<evidence type="ECO:0000256" key="6">
    <source>
        <dbReference type="ARBA" id="ARBA00023012"/>
    </source>
</evidence>
<dbReference type="InterPro" id="IPR004358">
    <property type="entry name" value="Sig_transdc_His_kin-like_C"/>
</dbReference>
<proteinExistence type="predicted"/>
<dbReference type="EMBL" id="JARGDL010000003">
    <property type="protein sequence ID" value="MDF1611279.1"/>
    <property type="molecule type" value="Genomic_DNA"/>
</dbReference>
<dbReference type="InterPro" id="IPR036097">
    <property type="entry name" value="HisK_dim/P_sf"/>
</dbReference>
<dbReference type="GO" id="GO:0000155">
    <property type="term" value="F:phosphorelay sensor kinase activity"/>
    <property type="evidence" value="ECO:0007669"/>
    <property type="project" value="InterPro"/>
</dbReference>
<dbReference type="Proteomes" id="UP001221302">
    <property type="component" value="Unassembled WGS sequence"/>
</dbReference>
<dbReference type="PROSITE" id="PS50109">
    <property type="entry name" value="HIS_KIN"/>
    <property type="match status" value="1"/>
</dbReference>
<accession>A0AAE3NYX5</accession>
<dbReference type="PRINTS" id="PR00344">
    <property type="entry name" value="BCTRLSENSOR"/>
</dbReference>
<dbReference type="CDD" id="cd00082">
    <property type="entry name" value="HisKA"/>
    <property type="match status" value="1"/>
</dbReference>
<keyword evidence="5 8" id="KW-0418">Kinase</keyword>
<dbReference type="Pfam" id="PF00512">
    <property type="entry name" value="HisKA"/>
    <property type="match status" value="1"/>
</dbReference>
<evidence type="ECO:0000313" key="9">
    <source>
        <dbReference type="Proteomes" id="UP001221302"/>
    </source>
</evidence>
<dbReference type="InterPro" id="IPR036890">
    <property type="entry name" value="HATPase_C_sf"/>
</dbReference>
<evidence type="ECO:0000259" key="7">
    <source>
        <dbReference type="PROSITE" id="PS50109"/>
    </source>
</evidence>
<dbReference type="SMART" id="SM00388">
    <property type="entry name" value="HisKA"/>
    <property type="match status" value="1"/>
</dbReference>
<dbReference type="SUPFAM" id="SSF47384">
    <property type="entry name" value="Homodimeric domain of signal transducing histidine kinase"/>
    <property type="match status" value="1"/>
</dbReference>
<evidence type="ECO:0000256" key="1">
    <source>
        <dbReference type="ARBA" id="ARBA00000085"/>
    </source>
</evidence>
<dbReference type="SUPFAM" id="SSF55874">
    <property type="entry name" value="ATPase domain of HSP90 chaperone/DNA topoisomerase II/histidine kinase"/>
    <property type="match status" value="1"/>
</dbReference>
<keyword evidence="9" id="KW-1185">Reference proteome</keyword>
<dbReference type="Gene3D" id="3.30.565.10">
    <property type="entry name" value="Histidine kinase-like ATPase, C-terminal domain"/>
    <property type="match status" value="1"/>
</dbReference>
<dbReference type="InterPro" id="IPR003661">
    <property type="entry name" value="HisK_dim/P_dom"/>
</dbReference>
<comment type="catalytic activity">
    <reaction evidence="1">
        <text>ATP + protein L-histidine = ADP + protein N-phospho-L-histidine.</text>
        <dbReference type="EC" id="2.7.13.3"/>
    </reaction>
</comment>
<keyword evidence="3" id="KW-0597">Phosphoprotein</keyword>
<organism evidence="8 9">
    <name type="scientific">Stygiobacter electus</name>
    <dbReference type="NCBI Taxonomy" id="3032292"/>
    <lineage>
        <taxon>Bacteria</taxon>
        <taxon>Pseudomonadati</taxon>
        <taxon>Ignavibacteriota</taxon>
        <taxon>Ignavibacteria</taxon>
        <taxon>Ignavibacteriales</taxon>
        <taxon>Melioribacteraceae</taxon>
        <taxon>Stygiobacter</taxon>
    </lineage>
</organism>
<dbReference type="InterPro" id="IPR003594">
    <property type="entry name" value="HATPase_dom"/>
</dbReference>
<evidence type="ECO:0000256" key="2">
    <source>
        <dbReference type="ARBA" id="ARBA00012438"/>
    </source>
</evidence>
<evidence type="ECO:0000256" key="3">
    <source>
        <dbReference type="ARBA" id="ARBA00022553"/>
    </source>
</evidence>
<dbReference type="RefSeq" id="WP_321535045.1">
    <property type="nucleotide sequence ID" value="NZ_JARGDL010000003.1"/>
</dbReference>
<reference evidence="8" key="1">
    <citation type="submission" date="2023-03" db="EMBL/GenBank/DDBJ databases">
        <title>Stygiobacter electus gen. nov., sp. nov., facultatively anaerobic thermotolerant bacterium of the class Ignavibacteria from a well of Yessentuki mineral water deposit.</title>
        <authorList>
            <person name="Podosokorskaya O.A."/>
            <person name="Elcheninov A.G."/>
            <person name="Petrova N.F."/>
            <person name="Zavarzina D.G."/>
            <person name="Kublanov I.V."/>
            <person name="Merkel A.Y."/>
        </authorList>
    </citation>
    <scope>NUCLEOTIDE SEQUENCE</scope>
    <source>
        <strain evidence="8">09-Me</strain>
    </source>
</reference>
<dbReference type="PANTHER" id="PTHR43711:SF1">
    <property type="entry name" value="HISTIDINE KINASE 1"/>
    <property type="match status" value="1"/>
</dbReference>
<dbReference type="PANTHER" id="PTHR43711">
    <property type="entry name" value="TWO-COMPONENT HISTIDINE KINASE"/>
    <property type="match status" value="1"/>
</dbReference>
<name>A0AAE3NYX5_9BACT</name>